<evidence type="ECO:0000313" key="3">
    <source>
        <dbReference type="Proteomes" id="UP000249169"/>
    </source>
</evidence>
<accession>A0A328CBV3</accession>
<dbReference type="EMBL" id="QHKO01000003">
    <property type="protein sequence ID" value="RAL22997.1"/>
    <property type="molecule type" value="Genomic_DNA"/>
</dbReference>
<dbReference type="RefSeq" id="WP_111729525.1">
    <property type="nucleotide sequence ID" value="NZ_QHKO01000003.1"/>
</dbReference>
<keyword evidence="3" id="KW-1185">Reference proteome</keyword>
<dbReference type="CDD" id="cd21471">
    <property type="entry name" value="CrtC-like"/>
    <property type="match status" value="1"/>
</dbReference>
<feature type="region of interest" description="Disordered" evidence="1">
    <location>
        <begin position="379"/>
        <end position="399"/>
    </location>
</feature>
<organism evidence="2 3">
    <name type="scientific">Lujinxingia litoralis</name>
    <dbReference type="NCBI Taxonomy" id="2211119"/>
    <lineage>
        <taxon>Bacteria</taxon>
        <taxon>Deltaproteobacteria</taxon>
        <taxon>Bradymonadales</taxon>
        <taxon>Lujinxingiaceae</taxon>
        <taxon>Lujinxingia</taxon>
    </lineage>
</organism>
<proteinExistence type="predicted"/>
<dbReference type="SUPFAM" id="SSF159245">
    <property type="entry name" value="AttH-like"/>
    <property type="match status" value="1"/>
</dbReference>
<comment type="caution">
    <text evidence="2">The sequence shown here is derived from an EMBL/GenBank/DDBJ whole genome shotgun (WGS) entry which is preliminary data.</text>
</comment>
<protein>
    <recommendedName>
        <fullName evidence="4">Carotenoid 1,2-hydratase</fullName>
    </recommendedName>
</protein>
<feature type="compositionally biased region" description="Pro residues" evidence="1">
    <location>
        <begin position="385"/>
        <end position="399"/>
    </location>
</feature>
<evidence type="ECO:0000256" key="1">
    <source>
        <dbReference type="SAM" id="MobiDB-lite"/>
    </source>
</evidence>
<evidence type="ECO:0000313" key="2">
    <source>
        <dbReference type="EMBL" id="RAL22997.1"/>
    </source>
</evidence>
<dbReference type="Proteomes" id="UP000249169">
    <property type="component" value="Unassembled WGS sequence"/>
</dbReference>
<dbReference type="AlphaFoldDB" id="A0A328CBV3"/>
<evidence type="ECO:0008006" key="4">
    <source>
        <dbReference type="Google" id="ProtNLM"/>
    </source>
</evidence>
<sequence length="399" mass="44827">MSDLLHLSPAGSGIHPDLLHAPGGFAWWYLDLVDARGNGLVCIWSFGLPFLPGYTSAARRGHPQTPALRPSLNLASFRGGKLDFYVLQEFAPHEVQWSPGPHGDLWRFGQSVLESVQRDGQRRVHLQLHLTMPTGALAQATIDATGPAITHSGRAPDPAHRLIDPLPDHDWTPLLAVATGRATLHAHNKTVHFEGRVYHDRNGGRRPMHDLGIDLWTWGRLAFPSREFIYYVLYPRDPQRPTQSLFVELDSSGQAHILPGLSLRRSAPAKNMGAMRWWPTQVIEREGRPLITIDNRHRIDSGPFYLRAVPRAHDHERDEVARGINEVCDPARIDLDVHRPLVRMRVHRRQASNSIWLPLFTGPRQGRVRRLVQSWLPGATAAPAHAPPVEPPPSPEEQR</sequence>
<reference evidence="2 3" key="1">
    <citation type="submission" date="2018-05" db="EMBL/GenBank/DDBJ databases">
        <title>Lujinxingia marina gen. nov. sp. nov., a new facultative anaerobic member of the class Deltaproteobacteria, and proposal of Lujinxingaceae fam. nov.</title>
        <authorList>
            <person name="Li C.-M."/>
        </authorList>
    </citation>
    <scope>NUCLEOTIDE SEQUENCE [LARGE SCALE GENOMIC DNA]</scope>
    <source>
        <strain evidence="2 3">B210</strain>
    </source>
</reference>
<dbReference type="OrthoDB" id="5491608at2"/>
<gene>
    <name evidence="2" type="ORF">DL240_08895</name>
</gene>
<name>A0A328CBV3_9DELT</name>